<dbReference type="PANTHER" id="PTHR46810:SF1">
    <property type="entry name" value="INACTIVE POLYGLYCYLASE TTLL10"/>
    <property type="match status" value="1"/>
</dbReference>
<reference evidence="2" key="2">
    <citation type="submission" date="2025-09" db="UniProtKB">
        <authorList>
            <consortium name="Ensembl"/>
        </authorList>
    </citation>
    <scope>IDENTIFICATION</scope>
</reference>
<dbReference type="Pfam" id="PF03133">
    <property type="entry name" value="TTL"/>
    <property type="match status" value="1"/>
</dbReference>
<reference evidence="2" key="1">
    <citation type="submission" date="2025-08" db="UniProtKB">
        <authorList>
            <consortium name="Ensembl"/>
        </authorList>
    </citation>
    <scope>IDENTIFICATION</scope>
</reference>
<name>A0A2K5C568_AOTNA</name>
<feature type="region of interest" description="Disordered" evidence="1">
    <location>
        <begin position="1"/>
        <end position="60"/>
    </location>
</feature>
<dbReference type="GO" id="GO:0070737">
    <property type="term" value="F:protein-glycine ligase activity, elongating"/>
    <property type="evidence" value="ECO:0007669"/>
    <property type="project" value="TreeGrafter"/>
</dbReference>
<organism evidence="2 3">
    <name type="scientific">Aotus nancymaae</name>
    <name type="common">Ma's night monkey</name>
    <dbReference type="NCBI Taxonomy" id="37293"/>
    <lineage>
        <taxon>Eukaryota</taxon>
        <taxon>Metazoa</taxon>
        <taxon>Chordata</taxon>
        <taxon>Craniata</taxon>
        <taxon>Vertebrata</taxon>
        <taxon>Euteleostomi</taxon>
        <taxon>Mammalia</taxon>
        <taxon>Eutheria</taxon>
        <taxon>Euarchontoglires</taxon>
        <taxon>Primates</taxon>
        <taxon>Haplorrhini</taxon>
        <taxon>Platyrrhini</taxon>
        <taxon>Aotidae</taxon>
        <taxon>Aotus</taxon>
    </lineage>
</organism>
<dbReference type="InterPro" id="IPR004344">
    <property type="entry name" value="TTL/TTLL_fam"/>
</dbReference>
<dbReference type="Ensembl" id="ENSANAT00000021527.1">
    <property type="protein sequence ID" value="ENSANAP00000003829.1"/>
    <property type="gene ID" value="ENSANAG00000019948.1"/>
</dbReference>
<dbReference type="STRING" id="37293.ENSANAP00000003829"/>
<accession>A0A2K5C568</accession>
<dbReference type="InterPro" id="IPR027752">
    <property type="entry name" value="TTLL10"/>
</dbReference>
<evidence type="ECO:0000313" key="2">
    <source>
        <dbReference type="Ensembl" id="ENSANAP00000003829.1"/>
    </source>
</evidence>
<dbReference type="GeneTree" id="ENSGT00940000160919"/>
<dbReference type="Gene3D" id="3.30.470.20">
    <property type="entry name" value="ATP-grasp fold, B domain"/>
    <property type="match status" value="1"/>
</dbReference>
<keyword evidence="3" id="KW-1185">Reference proteome</keyword>
<protein>
    <recommendedName>
        <fullName evidence="4">Tubulin tyrosine ligase like 10</fullName>
    </recommendedName>
</protein>
<dbReference type="Proteomes" id="UP000233020">
    <property type="component" value="Unplaced"/>
</dbReference>
<dbReference type="AlphaFoldDB" id="A0A2K5C568"/>
<proteinExistence type="predicted"/>
<dbReference type="PANTHER" id="PTHR46810">
    <property type="entry name" value="INACTIVE POLYGLYCYLASE TTLL10"/>
    <property type="match status" value="1"/>
</dbReference>
<evidence type="ECO:0008006" key="4">
    <source>
        <dbReference type="Google" id="ProtNLM"/>
    </source>
</evidence>
<dbReference type="OMA" id="SRMWICK"/>
<evidence type="ECO:0000313" key="3">
    <source>
        <dbReference type="Proteomes" id="UP000233020"/>
    </source>
</evidence>
<evidence type="ECO:0000256" key="1">
    <source>
        <dbReference type="SAM" id="MobiDB-lite"/>
    </source>
</evidence>
<sequence>MESGQEEGLPSQPSRPDQDTGGRCGPDLEGAGRASATPTTPGLSASCPPADPDDAEATRPPAALPEGLLLRGGKPSSHGAQPGPFFYIGGSNGASIVSSYCRSKGWKRTRDCGRGDYVLKWCEVKSRESYSSFREGEQLLYQLPNNNLLTTKIGLLSTLRGRAQAMSKASKAPGGPQARLGKDAAAATLEDLPWTSPGHLRPQRWTLKMPPFPGGHAWGRGRELRKWPGPGVEFEGTQARPSRGSAQQPRCGAPRYIQNPLLLDGRKFDVRSYLLIACAKPYVVFFGHGYARLTLSLYDPRSSDLSSHLTNQFMQKKNPLYALLKEDTVWSMERLNRHFNDTFRKARGLPRDWVFTTLTVRP</sequence>